<evidence type="ECO:0000256" key="1">
    <source>
        <dbReference type="ARBA" id="ARBA00004308"/>
    </source>
</evidence>
<keyword evidence="3" id="KW-0653">Protein transport</keyword>
<keyword evidence="4 6" id="KW-0472">Membrane</keyword>
<feature type="compositionally biased region" description="Basic and acidic residues" evidence="5">
    <location>
        <begin position="949"/>
        <end position="970"/>
    </location>
</feature>
<feature type="region of interest" description="Disordered" evidence="5">
    <location>
        <begin position="733"/>
        <end position="782"/>
    </location>
</feature>
<feature type="domain" description="Clathrin/coatomer adaptor adaptin-like N-terminal" evidence="7">
    <location>
        <begin position="25"/>
        <end position="214"/>
    </location>
</feature>
<feature type="region of interest" description="Disordered" evidence="5">
    <location>
        <begin position="949"/>
        <end position="1029"/>
    </location>
</feature>
<comment type="subcellular location">
    <subcellularLocation>
        <location evidence="1">Endomembrane system</location>
    </subcellularLocation>
</comment>
<protein>
    <recommendedName>
        <fullName evidence="7">Clathrin/coatomer adaptor adaptin-like N-terminal domain-containing protein</fullName>
    </recommendedName>
</protein>
<dbReference type="Gene3D" id="2.60.40.1230">
    <property type="match status" value="1"/>
</dbReference>
<feature type="domain" description="Clathrin/coatomer adaptor adaptin-like N-terminal" evidence="7">
    <location>
        <begin position="556"/>
        <end position="720"/>
    </location>
</feature>
<feature type="compositionally biased region" description="Low complexity" evidence="5">
    <location>
        <begin position="999"/>
        <end position="1018"/>
    </location>
</feature>
<dbReference type="EMBL" id="KQ001665">
    <property type="protein sequence ID" value="KJP88083.1"/>
    <property type="molecule type" value="Genomic_DNA"/>
</dbReference>
<dbReference type="SUPFAM" id="SSF49348">
    <property type="entry name" value="Clathrin adaptor appendage domain"/>
    <property type="match status" value="1"/>
</dbReference>
<dbReference type="InterPro" id="IPR013041">
    <property type="entry name" value="Clathrin_app_Ig-like_sf"/>
</dbReference>
<dbReference type="GeneID" id="24267511"/>
<evidence type="ECO:0000259" key="7">
    <source>
        <dbReference type="Pfam" id="PF01602"/>
    </source>
</evidence>
<keyword evidence="2" id="KW-0813">Transport</keyword>
<dbReference type="SUPFAM" id="SSF48371">
    <property type="entry name" value="ARM repeat"/>
    <property type="match status" value="1"/>
</dbReference>
<dbReference type="GO" id="GO:0006886">
    <property type="term" value="P:intracellular protein transport"/>
    <property type="evidence" value="ECO:0007669"/>
    <property type="project" value="InterPro"/>
</dbReference>
<dbReference type="InterPro" id="IPR050840">
    <property type="entry name" value="Adaptor_Complx_Large_Subunit"/>
</dbReference>
<dbReference type="Gene3D" id="1.25.10.10">
    <property type="entry name" value="Leucine-rich Repeat Variant"/>
    <property type="match status" value="2"/>
</dbReference>
<dbReference type="Pfam" id="PF01602">
    <property type="entry name" value="Adaptin_N"/>
    <property type="match status" value="2"/>
</dbReference>
<evidence type="ECO:0000256" key="6">
    <source>
        <dbReference type="SAM" id="Phobius"/>
    </source>
</evidence>
<gene>
    <name evidence="8" type="ORF">AK88_02197</name>
</gene>
<evidence type="ECO:0000313" key="8">
    <source>
        <dbReference type="EMBL" id="KJP88083.1"/>
    </source>
</evidence>
<feature type="compositionally biased region" description="Basic residues" evidence="5">
    <location>
        <begin position="236"/>
        <end position="247"/>
    </location>
</feature>
<keyword evidence="6" id="KW-0812">Transmembrane</keyword>
<dbReference type="Proteomes" id="UP000054561">
    <property type="component" value="Unassembled WGS sequence"/>
</dbReference>
<evidence type="ECO:0000256" key="3">
    <source>
        <dbReference type="ARBA" id="ARBA00022927"/>
    </source>
</evidence>
<evidence type="ECO:0000256" key="4">
    <source>
        <dbReference type="ARBA" id="ARBA00023136"/>
    </source>
</evidence>
<reference evidence="8 9" key="1">
    <citation type="submission" date="2014-03" db="EMBL/GenBank/DDBJ databases">
        <title>The Genome Sequence of Plasmodium fragile nilgiri.</title>
        <authorList>
            <consortium name="The Broad Institute Genomics Platform"/>
            <consortium name="The Broad Institute Genome Sequencing Center for Infectious Disease"/>
            <person name="Neafsey D."/>
            <person name="Duraisingh M."/>
            <person name="Young S.K."/>
            <person name="Zeng Q."/>
            <person name="Gargeya S."/>
            <person name="Abouelleil A."/>
            <person name="Alvarado L."/>
            <person name="Chapman S.B."/>
            <person name="Gainer-Dewar J."/>
            <person name="Goldberg J."/>
            <person name="Griggs A."/>
            <person name="Gujja S."/>
            <person name="Hansen M."/>
            <person name="Howarth C."/>
            <person name="Imamovic A."/>
            <person name="Larimer J."/>
            <person name="Pearson M."/>
            <person name="Poon T.W."/>
            <person name="Priest M."/>
            <person name="Roberts A."/>
            <person name="Saif S."/>
            <person name="Shea T."/>
            <person name="Sykes S."/>
            <person name="Wortman J."/>
            <person name="Nusbaum C."/>
            <person name="Birren B."/>
        </authorList>
    </citation>
    <scope>NUCLEOTIDE SEQUENCE [LARGE SCALE GENOMIC DNA]</scope>
    <source>
        <strain evidence="9">nilgiri</strain>
    </source>
</reference>
<dbReference type="InterPro" id="IPR011989">
    <property type="entry name" value="ARM-like"/>
</dbReference>
<dbReference type="OMA" id="MKCYKYL"/>
<dbReference type="PANTHER" id="PTHR22780">
    <property type="entry name" value="ADAPTIN, ALPHA/GAMMA/EPSILON"/>
    <property type="match status" value="1"/>
</dbReference>
<feature type="compositionally biased region" description="Basic and acidic residues" evidence="5">
    <location>
        <begin position="305"/>
        <end position="319"/>
    </location>
</feature>
<feature type="compositionally biased region" description="Basic and acidic residues" evidence="5">
    <location>
        <begin position="248"/>
        <end position="259"/>
    </location>
</feature>
<accession>A0A0D9QME4</accession>
<keyword evidence="9" id="KW-1185">Reference proteome</keyword>
<feature type="compositionally biased region" description="Basic and acidic residues" evidence="5">
    <location>
        <begin position="770"/>
        <end position="782"/>
    </location>
</feature>
<dbReference type="GO" id="GO:0016192">
    <property type="term" value="P:vesicle-mediated transport"/>
    <property type="evidence" value="ECO:0007669"/>
    <property type="project" value="InterPro"/>
</dbReference>
<evidence type="ECO:0000256" key="5">
    <source>
        <dbReference type="SAM" id="MobiDB-lite"/>
    </source>
</evidence>
<feature type="compositionally biased region" description="Acidic residues" evidence="5">
    <location>
        <begin position="260"/>
        <end position="301"/>
    </location>
</feature>
<name>A0A0D9QME4_PLAFR</name>
<evidence type="ECO:0000313" key="9">
    <source>
        <dbReference type="Proteomes" id="UP000054561"/>
    </source>
</evidence>
<dbReference type="GO" id="GO:0012505">
    <property type="term" value="C:endomembrane system"/>
    <property type="evidence" value="ECO:0007669"/>
    <property type="project" value="UniProtKB-SubCell"/>
</dbReference>
<feature type="compositionally biased region" description="Basic and acidic residues" evidence="5">
    <location>
        <begin position="739"/>
        <end position="762"/>
    </location>
</feature>
<dbReference type="RefSeq" id="XP_012335254.1">
    <property type="nucleotide sequence ID" value="XM_012479831.1"/>
</dbReference>
<keyword evidence="6" id="KW-1133">Transmembrane helix</keyword>
<feature type="compositionally biased region" description="Low complexity" evidence="5">
    <location>
        <begin position="980"/>
        <end position="989"/>
    </location>
</feature>
<evidence type="ECO:0000256" key="2">
    <source>
        <dbReference type="ARBA" id="ARBA00022448"/>
    </source>
</evidence>
<dbReference type="OrthoDB" id="413467at2759"/>
<dbReference type="VEuPathDB" id="PlasmoDB:AK88_02197"/>
<organism evidence="8 9">
    <name type="scientific">Plasmodium fragile</name>
    <dbReference type="NCBI Taxonomy" id="5857"/>
    <lineage>
        <taxon>Eukaryota</taxon>
        <taxon>Sar</taxon>
        <taxon>Alveolata</taxon>
        <taxon>Apicomplexa</taxon>
        <taxon>Aconoidasida</taxon>
        <taxon>Haemosporida</taxon>
        <taxon>Plasmodiidae</taxon>
        <taxon>Plasmodium</taxon>
        <taxon>Plasmodium (Plasmodium)</taxon>
    </lineage>
</organism>
<feature type="transmembrane region" description="Helical" evidence="6">
    <location>
        <begin position="53"/>
        <end position="72"/>
    </location>
</feature>
<proteinExistence type="predicted"/>
<dbReference type="InterPro" id="IPR016024">
    <property type="entry name" value="ARM-type_fold"/>
</dbReference>
<feature type="region of interest" description="Disordered" evidence="5">
    <location>
        <begin position="229"/>
        <end position="323"/>
    </location>
</feature>
<sequence>MMKHSIKGLYCFIDEIRNCKCLEDEEKTVLQEIIKIKKKFNEKNISNYKRKKYIWKLIYCHILGYGISLSYLDIIKLMSSTNFSDKYCGYTALSLLVNENSEMLHMMISTIKLDLKSNDEKVNFLALHLASQKINDLLIENMYEDILHIVTSNYIYKPNIRKKAFLCLANIYKKRHDLLLKSKTEFEIFKFLEQNLNEVNMFNVFAYLNLIYVIILVFQKYEAMEEYRKKQDGKEKKKKKKKKKKTKKYGEGKDHHGGVDDDAEEDDSGGEEDEDDDQEEDEEDSGDEEQEEDEDEEDDDGGGGNRREEHSIKREDLKVDSNNASSIGNKKVISLNIKDEVKRKRYYKHNSSSLSNEQSFLYNDLKKVDKIMEVDSECNLNLEEINFPEIKKYVNKYIHFILNMLYLVLDENLTIDEGFYYSHFRYPFLLIKCLQMLQLYDLHALSQNTINNINDILYKIVTKPFKKLQGKIGFETAKNKNGRSHTHHLSHGHSVTGNAAAGVADGGAPADGGGGGNVDRRNIFRKSFTKNSFYMGTKKTKDDVRNEKSTTYIEYAIIYECCNVYNFLCNKIEDRNRDIILCLITNSFDSKKSNINYVILNSLAKLKMNVKIYSMLENHIMHLINLLNNDDITIKLQTFNILFNMCNNSNWKLLINVFLHHLPYIDPYIQNEVIIKISILAENCSPDLSWYIDVIFKMIEITYKSIFPEVWFRLVQIVTGFVEGDKGGKAGDNNNKIGKVVDKQDKGGDKMDKGDSREKGDLGGKTLKSAKKDSVSSENSKGKEEHKVQTYAAMKCYKYLSDRYTKIELLIHLCSYIIGSFGHLIKDKIPMSNQLKVLETYFTLGSSNTKCVILMAIMKMVFYDSKLMGPVKKILTNCINHTDLELQTRACEFLNLCNLNNTSVLNHLLKGMPLYQTKKVHENFLIKRLLEKNKHAVIDFNEKDSSLTFDKHQERGKSGSRHEQNYKDDNSASDYSHNKGSSSTSSDGSYNVKVRRKQSNGSVASSGNSKKSSSTFSTHKTKNSSEEHTDDNAKLFKSLALQKANNINDLWFNACLLDKSLFFKNTVLSILIKQKYQENKAMLTFYVKNISKAMVNLASIRIEDCEHMNIKEAKIVMNEKIDPDGVYVYKIIITISDIFYNIPSIYFNVMTPNSTNASVSSKLPILITRFIKENKMNESTFKIYWKALTQVHNEDIVMGVPKFSKKYFFNYLINAFNFYILKIGSLICASGYIHFPVSDSENKILILVKIRHDMKGCQISVVSSIKHLNNYLNKIFEIYLMKNK</sequence>
<dbReference type="GO" id="GO:0030117">
    <property type="term" value="C:membrane coat"/>
    <property type="evidence" value="ECO:0007669"/>
    <property type="project" value="InterPro"/>
</dbReference>
<dbReference type="InterPro" id="IPR002553">
    <property type="entry name" value="Clathrin/coatomer_adapt-like_N"/>
</dbReference>